<dbReference type="GO" id="GO:0016829">
    <property type="term" value="F:lyase activity"/>
    <property type="evidence" value="ECO:0007669"/>
    <property type="project" value="UniProtKB-KW"/>
</dbReference>
<comment type="subunit">
    <text evidence="3">Homotrimer.</text>
</comment>
<dbReference type="Gene3D" id="3.20.20.70">
    <property type="entry name" value="Aldolase class I"/>
    <property type="match status" value="1"/>
</dbReference>
<dbReference type="Proteomes" id="UP000247681">
    <property type="component" value="Unassembled WGS sequence"/>
</dbReference>
<proteinExistence type="inferred from homology"/>
<name>A0A2V4BZQ0_9FLAO</name>
<keyword evidence="5" id="KW-0119">Carbohydrate metabolism</keyword>
<reference evidence="6 7" key="1">
    <citation type="submission" date="2018-05" db="EMBL/GenBank/DDBJ databases">
        <title>Flavobacterium sp. strain IMCC34758, incomplete genome.</title>
        <authorList>
            <person name="Joung Y."/>
        </authorList>
    </citation>
    <scope>NUCLEOTIDE SEQUENCE [LARGE SCALE GENOMIC DNA]</scope>
    <source>
        <strain evidence="6 7">IMCC34758</strain>
    </source>
</reference>
<dbReference type="RefSeq" id="WP_110347895.1">
    <property type="nucleotide sequence ID" value="NZ_QJHL01000004.1"/>
</dbReference>
<dbReference type="InterPro" id="IPR013785">
    <property type="entry name" value="Aldolase_TIM"/>
</dbReference>
<sequence length="219" mass="24472">MDKTEHVIDTIVTQGILPLYFNADETVSLEILRALYRAGIRAVEYTHRGDEATENFKKMIAIRNAEMPDLLLGIGTIKNLVQAEMYLDLGADFFISPGFVPEVAVKLINQKILYIPGCMTPTEIIAAENYGVRFIKLFPGDKIQPDFLSSIKDIFPYLVFMPTGGVDTTKENIQAWFNAGVSAVGMGSKLISKNLMETKDYQTIENQTKNVLTIIQTIK</sequence>
<gene>
    <name evidence="6" type="ORF">DMB68_17340</name>
</gene>
<dbReference type="OrthoDB" id="9802667at2"/>
<comment type="caution">
    <text evidence="6">The sequence shown here is derived from an EMBL/GenBank/DDBJ whole genome shotgun (WGS) entry which is preliminary data.</text>
</comment>
<keyword evidence="4" id="KW-0456">Lyase</keyword>
<organism evidence="6 7">
    <name type="scientific">Flavobacterium hydrophilum</name>
    <dbReference type="NCBI Taxonomy" id="2211445"/>
    <lineage>
        <taxon>Bacteria</taxon>
        <taxon>Pseudomonadati</taxon>
        <taxon>Bacteroidota</taxon>
        <taxon>Flavobacteriia</taxon>
        <taxon>Flavobacteriales</taxon>
        <taxon>Flavobacteriaceae</taxon>
        <taxon>Flavobacterium</taxon>
    </lineage>
</organism>
<dbReference type="PANTHER" id="PTHR30246:SF1">
    <property type="entry name" value="2-DEHYDRO-3-DEOXY-6-PHOSPHOGALACTONATE ALDOLASE-RELATED"/>
    <property type="match status" value="1"/>
</dbReference>
<dbReference type="PANTHER" id="PTHR30246">
    <property type="entry name" value="2-KETO-3-DEOXY-6-PHOSPHOGLUCONATE ALDOLASE"/>
    <property type="match status" value="1"/>
</dbReference>
<evidence type="ECO:0000313" key="6">
    <source>
        <dbReference type="EMBL" id="PXY44197.1"/>
    </source>
</evidence>
<evidence type="ECO:0000256" key="1">
    <source>
        <dbReference type="ARBA" id="ARBA00004761"/>
    </source>
</evidence>
<evidence type="ECO:0000313" key="7">
    <source>
        <dbReference type="Proteomes" id="UP000247681"/>
    </source>
</evidence>
<dbReference type="EMBL" id="QJHL01000004">
    <property type="protein sequence ID" value="PXY44197.1"/>
    <property type="molecule type" value="Genomic_DNA"/>
</dbReference>
<evidence type="ECO:0000256" key="2">
    <source>
        <dbReference type="ARBA" id="ARBA00006906"/>
    </source>
</evidence>
<accession>A0A2V4BZQ0</accession>
<keyword evidence="7" id="KW-1185">Reference proteome</keyword>
<dbReference type="AlphaFoldDB" id="A0A2V4BZQ0"/>
<dbReference type="Pfam" id="PF01081">
    <property type="entry name" value="Aldolase"/>
    <property type="match status" value="1"/>
</dbReference>
<dbReference type="CDD" id="cd00452">
    <property type="entry name" value="KDPG_aldolase"/>
    <property type="match status" value="1"/>
</dbReference>
<dbReference type="InterPro" id="IPR000887">
    <property type="entry name" value="Aldlse_KDPG_KHG"/>
</dbReference>
<comment type="similarity">
    <text evidence="2">Belongs to the KHG/KDPG aldolase family.</text>
</comment>
<evidence type="ECO:0000256" key="5">
    <source>
        <dbReference type="ARBA" id="ARBA00023277"/>
    </source>
</evidence>
<evidence type="ECO:0000256" key="4">
    <source>
        <dbReference type="ARBA" id="ARBA00023239"/>
    </source>
</evidence>
<protein>
    <submittedName>
        <fullName evidence="6">Bifunctional 4-hydroxy-2-oxoglutarate aldolase/2-dehydro-3-deoxy-phosphogluconate aldolase</fullName>
    </submittedName>
</protein>
<evidence type="ECO:0000256" key="3">
    <source>
        <dbReference type="ARBA" id="ARBA00011233"/>
    </source>
</evidence>
<dbReference type="SUPFAM" id="SSF51569">
    <property type="entry name" value="Aldolase"/>
    <property type="match status" value="1"/>
</dbReference>
<comment type="pathway">
    <text evidence="1">Carbohydrate acid metabolism.</text>
</comment>